<feature type="signal peptide" evidence="1">
    <location>
        <begin position="1"/>
        <end position="25"/>
    </location>
</feature>
<feature type="domain" description="SLBB" evidence="2">
    <location>
        <begin position="84"/>
        <end position="150"/>
    </location>
</feature>
<reference evidence="3 4" key="1">
    <citation type="journal article" date="2020" name="ISME J.">
        <title>Comparative genomics reveals insights into cyanobacterial evolution and habitat adaptation.</title>
        <authorList>
            <person name="Chen M.Y."/>
            <person name="Teng W.K."/>
            <person name="Zhao L."/>
            <person name="Hu C.X."/>
            <person name="Zhou Y.K."/>
            <person name="Han B.P."/>
            <person name="Song L.R."/>
            <person name="Shu W.S."/>
        </authorList>
    </citation>
    <scope>NUCLEOTIDE SEQUENCE [LARGE SCALE GENOMIC DNA]</scope>
    <source>
        <strain evidence="3 4">FACHB-838</strain>
    </source>
</reference>
<keyword evidence="4" id="KW-1185">Reference proteome</keyword>
<dbReference type="Gene3D" id="3.10.560.10">
    <property type="entry name" value="Outer membrane lipoprotein wza domain like"/>
    <property type="match status" value="1"/>
</dbReference>
<dbReference type="InterPro" id="IPR054765">
    <property type="entry name" value="SLBB_dom"/>
</dbReference>
<evidence type="ECO:0000259" key="2">
    <source>
        <dbReference type="Pfam" id="PF22461"/>
    </source>
</evidence>
<evidence type="ECO:0000313" key="3">
    <source>
        <dbReference type="EMBL" id="MBD2532586.1"/>
    </source>
</evidence>
<evidence type="ECO:0000313" key="4">
    <source>
        <dbReference type="Proteomes" id="UP000623440"/>
    </source>
</evidence>
<dbReference type="Proteomes" id="UP000623440">
    <property type="component" value="Unassembled WGS sequence"/>
</dbReference>
<accession>A0ABR8DUL0</accession>
<dbReference type="InterPro" id="IPR049712">
    <property type="entry name" value="Poly_export"/>
</dbReference>
<dbReference type="PANTHER" id="PTHR33619:SF3">
    <property type="entry name" value="POLYSACCHARIDE EXPORT PROTEIN GFCE-RELATED"/>
    <property type="match status" value="1"/>
</dbReference>
<dbReference type="RefSeq" id="WP_190943209.1">
    <property type="nucleotide sequence ID" value="NZ_JACJSI010000063.1"/>
</dbReference>
<comment type="caution">
    <text evidence="3">The sequence shown here is derived from an EMBL/GenBank/DDBJ whole genome shotgun (WGS) entry which is preliminary data.</text>
</comment>
<dbReference type="PANTHER" id="PTHR33619">
    <property type="entry name" value="POLYSACCHARIDE EXPORT PROTEIN GFCE-RELATED"/>
    <property type="match status" value="1"/>
</dbReference>
<dbReference type="Pfam" id="PF22461">
    <property type="entry name" value="SLBB_2"/>
    <property type="match status" value="1"/>
</dbReference>
<gene>
    <name evidence="3" type="ORF">H6G97_24570</name>
</gene>
<keyword evidence="1" id="KW-0732">Signal</keyword>
<organism evidence="3 4">
    <name type="scientific">Nostoc flagelliforme FACHB-838</name>
    <dbReference type="NCBI Taxonomy" id="2692904"/>
    <lineage>
        <taxon>Bacteria</taxon>
        <taxon>Bacillati</taxon>
        <taxon>Cyanobacteriota</taxon>
        <taxon>Cyanophyceae</taxon>
        <taxon>Nostocales</taxon>
        <taxon>Nostocaceae</taxon>
        <taxon>Nostoc</taxon>
    </lineage>
</organism>
<name>A0ABR8DUL0_9NOSO</name>
<proteinExistence type="predicted"/>
<evidence type="ECO:0000256" key="1">
    <source>
        <dbReference type="SAM" id="SignalP"/>
    </source>
</evidence>
<dbReference type="EMBL" id="JACJSI010000063">
    <property type="protein sequence ID" value="MBD2532586.1"/>
    <property type="molecule type" value="Genomic_DNA"/>
</dbReference>
<protein>
    <submittedName>
        <fullName evidence="3">SLBB domain-containing protein</fullName>
    </submittedName>
</protein>
<sequence length="156" mass="16996">MKNLADIRLLTTVLSLQVACLPVLAVPLPDHETKLCADKPNQVQSNAQSHTQHYIYIAVIGEVQRPGGYSLLATAPQSQQRPKSCSSATVTKAIQAAGGITENADVRRVQIRRQVFNETKQTIDVNLYKYLSAEDLSQDVKLQDGDAVVVPFAPGQ</sequence>
<feature type="chain" id="PRO_5045952143" evidence="1">
    <location>
        <begin position="26"/>
        <end position="156"/>
    </location>
</feature>